<dbReference type="PANTHER" id="PTHR30024">
    <property type="entry name" value="ALIPHATIC SULFONATES-BINDING PROTEIN-RELATED"/>
    <property type="match status" value="1"/>
</dbReference>
<feature type="domain" description="SsuA/THI5-like" evidence="2">
    <location>
        <begin position="52"/>
        <end position="238"/>
    </location>
</feature>
<evidence type="ECO:0000259" key="2">
    <source>
        <dbReference type="Pfam" id="PF09084"/>
    </source>
</evidence>
<evidence type="ECO:0000313" key="4">
    <source>
        <dbReference type="Proteomes" id="UP000609531"/>
    </source>
</evidence>
<sequence>MTKFASLSTIAGAAVIFAATAASADTIRIAEADTFSGEDLVQLIAYANAEARGVDIEVVSLKSDDIVFQAVLGGQVDVGVGDSYQAIANLDAPVRNLYQIRKLAYIPVVDKTVYTDWQDLDGQTFTVHSRGSGTETLARIVENKTGIHFSDISYVPGSEVRVVAMQRGNIKATYLDLTNSKILIDSDPERFAMLPTGDQDASDSTLYINTDFLAEHEEAVQILLEELVKAAKATNDDPSFPAAERERLGLLPDLTDEAVAEITPYFERAVEAGIFPIDGGGRDAAAADLSFLELAGQIENASSLDPEKFWDFAPLDNALASVN</sequence>
<dbReference type="AlphaFoldDB" id="A0A934ILY0"/>
<dbReference type="Proteomes" id="UP000609531">
    <property type="component" value="Unassembled WGS sequence"/>
</dbReference>
<feature type="chain" id="PRO_5037550456" evidence="1">
    <location>
        <begin position="25"/>
        <end position="323"/>
    </location>
</feature>
<dbReference type="Pfam" id="PF09084">
    <property type="entry name" value="NMT1"/>
    <property type="match status" value="1"/>
</dbReference>
<proteinExistence type="predicted"/>
<keyword evidence="1" id="KW-0732">Signal</keyword>
<dbReference type="SUPFAM" id="SSF53850">
    <property type="entry name" value="Periplasmic binding protein-like II"/>
    <property type="match status" value="1"/>
</dbReference>
<evidence type="ECO:0000256" key="1">
    <source>
        <dbReference type="SAM" id="SignalP"/>
    </source>
</evidence>
<evidence type="ECO:0000313" key="3">
    <source>
        <dbReference type="EMBL" id="MBJ3774773.1"/>
    </source>
</evidence>
<reference evidence="3" key="1">
    <citation type="submission" date="2020-12" db="EMBL/GenBank/DDBJ databases">
        <title>Bacterial taxonomy.</title>
        <authorList>
            <person name="Pan X."/>
        </authorList>
    </citation>
    <scope>NUCLEOTIDE SEQUENCE</scope>
    <source>
        <strain evidence="3">B2012</strain>
    </source>
</reference>
<accession>A0A934ILY0</accession>
<name>A0A934ILY0_9HYPH</name>
<dbReference type="EMBL" id="JAEKJA010000002">
    <property type="protein sequence ID" value="MBJ3774773.1"/>
    <property type="molecule type" value="Genomic_DNA"/>
</dbReference>
<dbReference type="Gene3D" id="3.40.190.10">
    <property type="entry name" value="Periplasmic binding protein-like II"/>
    <property type="match status" value="2"/>
</dbReference>
<gene>
    <name evidence="3" type="ORF">JCR33_03695</name>
</gene>
<organism evidence="3 4">
    <name type="scientific">Acuticoccus mangrovi</name>
    <dbReference type="NCBI Taxonomy" id="2796142"/>
    <lineage>
        <taxon>Bacteria</taxon>
        <taxon>Pseudomonadati</taxon>
        <taxon>Pseudomonadota</taxon>
        <taxon>Alphaproteobacteria</taxon>
        <taxon>Hyphomicrobiales</taxon>
        <taxon>Amorphaceae</taxon>
        <taxon>Acuticoccus</taxon>
    </lineage>
</organism>
<dbReference type="InterPro" id="IPR015168">
    <property type="entry name" value="SsuA/THI5"/>
</dbReference>
<keyword evidence="4" id="KW-1185">Reference proteome</keyword>
<comment type="caution">
    <text evidence="3">The sequence shown here is derived from an EMBL/GenBank/DDBJ whole genome shotgun (WGS) entry which is preliminary data.</text>
</comment>
<protein>
    <submittedName>
        <fullName evidence="3">ABC transporter substrate-binding protein</fullName>
    </submittedName>
</protein>
<dbReference type="RefSeq" id="WP_198880670.1">
    <property type="nucleotide sequence ID" value="NZ_JAEKJA010000002.1"/>
</dbReference>
<feature type="signal peptide" evidence="1">
    <location>
        <begin position="1"/>
        <end position="24"/>
    </location>
</feature>